<dbReference type="GO" id="GO:0004519">
    <property type="term" value="F:endonuclease activity"/>
    <property type="evidence" value="ECO:0007669"/>
    <property type="project" value="UniProtKB-KW"/>
</dbReference>
<dbReference type="AlphaFoldDB" id="A0A4R3PZI5"/>
<keyword evidence="2" id="KW-0378">Hydrolase</keyword>
<reference evidence="2 3" key="1">
    <citation type="submission" date="2019-03" db="EMBL/GenBank/DDBJ databases">
        <title>Genomic Encyclopedia of Type Strains, Phase IV (KMG-V): Genome sequencing to study the core and pangenomes of soil and plant-associated prokaryotes.</title>
        <authorList>
            <person name="Whitman W."/>
        </authorList>
    </citation>
    <scope>NUCLEOTIDE SEQUENCE [LARGE SCALE GENOMIC DNA]</scope>
    <source>
        <strain evidence="2 3">Hc14</strain>
    </source>
</reference>
<feature type="domain" description="Restriction endonuclease type IV Mrr" evidence="1">
    <location>
        <begin position="14"/>
        <end position="116"/>
    </location>
</feature>
<gene>
    <name evidence="2" type="ORF">EV132_111172</name>
</gene>
<accession>A0A4R3PZI5</accession>
<dbReference type="InterPro" id="IPR007560">
    <property type="entry name" value="Restrct_endonuc_IV_Mrr"/>
</dbReference>
<dbReference type="GO" id="GO:0009307">
    <property type="term" value="P:DNA restriction-modification system"/>
    <property type="evidence" value="ECO:0007669"/>
    <property type="project" value="InterPro"/>
</dbReference>
<protein>
    <submittedName>
        <fullName evidence="2">Restriction endonuclease</fullName>
    </submittedName>
</protein>
<keyword evidence="2" id="KW-0255">Endonuclease</keyword>
<comment type="caution">
    <text evidence="2">The sequence shown here is derived from an EMBL/GenBank/DDBJ whole genome shotgun (WGS) entry which is preliminary data.</text>
</comment>
<proteinExistence type="predicted"/>
<evidence type="ECO:0000259" key="1">
    <source>
        <dbReference type="Pfam" id="PF04471"/>
    </source>
</evidence>
<keyword evidence="2" id="KW-0540">Nuclease</keyword>
<dbReference type="Pfam" id="PF04471">
    <property type="entry name" value="Mrr_cat"/>
    <property type="match status" value="1"/>
</dbReference>
<name>A0A4R3PZI5_RHISU</name>
<sequence>MPSVLSLELPLPKNWQDFETIVRDALAQRWKSTTLQKNGRTGQKQHGIDIWGPDEIGRSVGIQCKRYKGALNLNHVSDEVANAENFKGQLTTLFVATTAEHDAKLQQQVRLLSDKRVAQGKFAVSLLYWDEIAASLVLNPAVFSAHYPQIKLEKEKPDRERLIAALELGYYGADLWASIVLHYGEFGWMTQTDPDNLLAIIRILERRVQQLLPPTDADQLVKTLVEVREGCAAPKTNKSDWDQTEVKAKRVSSRIQAATSLLALPESNVLELSLVLGRIYQNVDDRPPPATIKSVHAKVTGVLPTASAGPIKTRFAAASKISAGYDWAQKIFGLLDHELRYRE</sequence>
<organism evidence="2 3">
    <name type="scientific">Rhizobium sullae</name>
    <name type="common">Rhizobium hedysari</name>
    <dbReference type="NCBI Taxonomy" id="50338"/>
    <lineage>
        <taxon>Bacteria</taxon>
        <taxon>Pseudomonadati</taxon>
        <taxon>Pseudomonadota</taxon>
        <taxon>Alphaproteobacteria</taxon>
        <taxon>Hyphomicrobiales</taxon>
        <taxon>Rhizobiaceae</taxon>
        <taxon>Rhizobium/Agrobacterium group</taxon>
        <taxon>Rhizobium</taxon>
    </lineage>
</organism>
<evidence type="ECO:0000313" key="3">
    <source>
        <dbReference type="Proteomes" id="UP000294576"/>
    </source>
</evidence>
<dbReference type="RefSeq" id="WP_132565316.1">
    <property type="nucleotide sequence ID" value="NZ_SMBH01000011.1"/>
</dbReference>
<dbReference type="GO" id="GO:0003677">
    <property type="term" value="F:DNA binding"/>
    <property type="evidence" value="ECO:0007669"/>
    <property type="project" value="InterPro"/>
</dbReference>
<dbReference type="Proteomes" id="UP000294576">
    <property type="component" value="Unassembled WGS sequence"/>
</dbReference>
<dbReference type="EMBL" id="SMBH01000011">
    <property type="protein sequence ID" value="TCU13739.1"/>
    <property type="molecule type" value="Genomic_DNA"/>
</dbReference>
<evidence type="ECO:0000313" key="2">
    <source>
        <dbReference type="EMBL" id="TCU13739.1"/>
    </source>
</evidence>